<dbReference type="InterPro" id="IPR052196">
    <property type="entry name" value="Bact_Kbp"/>
</dbReference>
<sequence>MRSGNGRHRRPRQTPRIVVAAGVTGASVAIPFIGATSASATSNAAWDKIATCESGGSWSANSGNGYFGGLQITQNNWDAYGGKKYAPRPDLASRMEQISVAERLLAAQGPLVWASCAVDAGIGQDDTPAPSDTDTAATEDPVAPSPDGQGTDEPSAEVSPTATTTPSPDASPTGEPTADTTRDTERSQTPPSATTSPTADPSATDRVERPTGDQSLTTPGTTGGAPRHAAPRSPEGEPAAERPSRGGGKHRAPDRVQDQDQDRGQRPADYTVAPGDSLSAIAADHDSPGGWRDLYDANRDTIGDDPDLIIPGQRLLLPGGE</sequence>
<dbReference type="Gene3D" id="3.10.350.10">
    <property type="entry name" value="LysM domain"/>
    <property type="match status" value="1"/>
</dbReference>
<name>A0A0T6LS66_WENVI</name>
<evidence type="ECO:0000256" key="1">
    <source>
        <dbReference type="ARBA" id="ARBA00010830"/>
    </source>
</evidence>
<reference evidence="5 6" key="1">
    <citation type="submission" date="2015-10" db="EMBL/GenBank/DDBJ databases">
        <title>Draft genome sequence of pyrrolomycin-producing Streptomyces vitaminophilus.</title>
        <authorList>
            <person name="Graham D.E."/>
            <person name="Mahan K.M."/>
            <person name="Klingeman D.M."/>
            <person name="Hettich R.L."/>
            <person name="Parry R.J."/>
        </authorList>
    </citation>
    <scope>NUCLEOTIDE SEQUENCE [LARGE SCALE GENOMIC DNA]</scope>
    <source>
        <strain evidence="5 6">ATCC 31673</strain>
    </source>
</reference>
<dbReference type="SUPFAM" id="SSF54106">
    <property type="entry name" value="LysM domain"/>
    <property type="match status" value="1"/>
</dbReference>
<feature type="compositionally biased region" description="Low complexity" evidence="3">
    <location>
        <begin position="189"/>
        <end position="202"/>
    </location>
</feature>
<evidence type="ECO:0000313" key="6">
    <source>
        <dbReference type="Proteomes" id="UP000050867"/>
    </source>
</evidence>
<dbReference type="CDD" id="cd00118">
    <property type="entry name" value="LysM"/>
    <property type="match status" value="1"/>
</dbReference>
<accession>A0A0T6LS66</accession>
<dbReference type="Proteomes" id="UP000050867">
    <property type="component" value="Unassembled WGS sequence"/>
</dbReference>
<dbReference type="EMBL" id="LLZU01000018">
    <property type="protein sequence ID" value="KRV48896.1"/>
    <property type="molecule type" value="Genomic_DNA"/>
</dbReference>
<dbReference type="PANTHER" id="PTHR34700">
    <property type="entry name" value="POTASSIUM BINDING PROTEIN KBP"/>
    <property type="match status" value="1"/>
</dbReference>
<dbReference type="SMART" id="SM00257">
    <property type="entry name" value="LysM"/>
    <property type="match status" value="1"/>
</dbReference>
<dbReference type="InterPro" id="IPR023346">
    <property type="entry name" value="Lysozyme-like_dom_sf"/>
</dbReference>
<evidence type="ECO:0000313" key="5">
    <source>
        <dbReference type="EMBL" id="KRV48896.1"/>
    </source>
</evidence>
<dbReference type="InterPro" id="IPR010618">
    <property type="entry name" value="RPF"/>
</dbReference>
<dbReference type="GO" id="GO:0016787">
    <property type="term" value="F:hydrolase activity"/>
    <property type="evidence" value="ECO:0007669"/>
    <property type="project" value="UniProtKB-KW"/>
</dbReference>
<feature type="compositionally biased region" description="Basic and acidic residues" evidence="3">
    <location>
        <begin position="251"/>
        <end position="266"/>
    </location>
</feature>
<feature type="domain" description="LysM" evidence="4">
    <location>
        <begin position="268"/>
        <end position="317"/>
    </location>
</feature>
<feature type="region of interest" description="Disordered" evidence="3">
    <location>
        <begin position="123"/>
        <end position="292"/>
    </location>
</feature>
<protein>
    <recommendedName>
        <fullName evidence="4">LysM domain-containing protein</fullName>
    </recommendedName>
</protein>
<feature type="compositionally biased region" description="Low complexity" evidence="3">
    <location>
        <begin position="156"/>
        <end position="173"/>
    </location>
</feature>
<dbReference type="InterPro" id="IPR018392">
    <property type="entry name" value="LysM"/>
</dbReference>
<proteinExistence type="inferred from homology"/>
<evidence type="ECO:0000256" key="3">
    <source>
        <dbReference type="SAM" id="MobiDB-lite"/>
    </source>
</evidence>
<dbReference type="PANTHER" id="PTHR34700:SF4">
    <property type="entry name" value="PHAGE-LIKE ELEMENT PBSX PROTEIN XKDP"/>
    <property type="match status" value="1"/>
</dbReference>
<comment type="similarity">
    <text evidence="1">Belongs to the transglycosylase family. Rpf subfamily.</text>
</comment>
<dbReference type="CDD" id="cd13925">
    <property type="entry name" value="RPF"/>
    <property type="match status" value="1"/>
</dbReference>
<evidence type="ECO:0000259" key="4">
    <source>
        <dbReference type="PROSITE" id="PS51782"/>
    </source>
</evidence>
<comment type="caution">
    <text evidence="5">The sequence shown here is derived from an EMBL/GenBank/DDBJ whole genome shotgun (WGS) entry which is preliminary data.</text>
</comment>
<dbReference type="eggNOG" id="COG1652">
    <property type="taxonomic scope" value="Bacteria"/>
</dbReference>
<evidence type="ECO:0000256" key="2">
    <source>
        <dbReference type="ARBA" id="ARBA00022801"/>
    </source>
</evidence>
<organism evidence="5 6">
    <name type="scientific">Wenjunlia vitaminophila</name>
    <name type="common">Streptomyces vitaminophilus</name>
    <dbReference type="NCBI Taxonomy" id="76728"/>
    <lineage>
        <taxon>Bacteria</taxon>
        <taxon>Bacillati</taxon>
        <taxon>Actinomycetota</taxon>
        <taxon>Actinomycetes</taxon>
        <taxon>Kitasatosporales</taxon>
        <taxon>Streptomycetaceae</taxon>
        <taxon>Wenjunlia</taxon>
    </lineage>
</organism>
<dbReference type="SUPFAM" id="SSF53955">
    <property type="entry name" value="Lysozyme-like"/>
    <property type="match status" value="1"/>
</dbReference>
<dbReference type="InterPro" id="IPR036779">
    <property type="entry name" value="LysM_dom_sf"/>
</dbReference>
<keyword evidence="6" id="KW-1185">Reference proteome</keyword>
<dbReference type="PROSITE" id="PS51782">
    <property type="entry name" value="LYSM"/>
    <property type="match status" value="1"/>
</dbReference>
<feature type="compositionally biased region" description="Basic and acidic residues" evidence="3">
    <location>
        <begin position="283"/>
        <end position="292"/>
    </location>
</feature>
<gene>
    <name evidence="5" type="ORF">AQ490_23420</name>
</gene>
<keyword evidence="2" id="KW-0378">Hydrolase</keyword>
<dbReference type="STRING" id="76728.AQ490_23420"/>
<feature type="compositionally biased region" description="Low complexity" evidence="3">
    <location>
        <begin position="125"/>
        <end position="141"/>
    </location>
</feature>
<dbReference type="Pfam" id="PF01476">
    <property type="entry name" value="LysM"/>
    <property type="match status" value="1"/>
</dbReference>
<dbReference type="Gene3D" id="1.10.530.10">
    <property type="match status" value="1"/>
</dbReference>
<dbReference type="Pfam" id="PF06737">
    <property type="entry name" value="Transglycosylas"/>
    <property type="match status" value="1"/>
</dbReference>
<dbReference type="AlphaFoldDB" id="A0A0T6LS66"/>